<organism evidence="1 2">
    <name type="scientific">Pseudomonas salomonii</name>
    <dbReference type="NCBI Taxonomy" id="191391"/>
    <lineage>
        <taxon>Bacteria</taxon>
        <taxon>Pseudomonadati</taxon>
        <taxon>Pseudomonadota</taxon>
        <taxon>Gammaproteobacteria</taxon>
        <taxon>Pseudomonadales</taxon>
        <taxon>Pseudomonadaceae</taxon>
        <taxon>Pseudomonas</taxon>
    </lineage>
</organism>
<accession>A0A3M4QGE6</accession>
<dbReference type="AlphaFoldDB" id="A0A3M4QGE6"/>
<dbReference type="Proteomes" id="UP000277179">
    <property type="component" value="Unassembled WGS sequence"/>
</dbReference>
<reference evidence="1 2" key="1">
    <citation type="submission" date="2018-08" db="EMBL/GenBank/DDBJ databases">
        <title>Recombination of ecologically and evolutionarily significant loci maintains genetic cohesion in the Pseudomonas syringae species complex.</title>
        <authorList>
            <person name="Dillon M."/>
            <person name="Thakur S."/>
            <person name="Almeida R.N.D."/>
            <person name="Weir B.S."/>
            <person name="Guttman D.S."/>
        </authorList>
    </citation>
    <scope>NUCLEOTIDE SEQUENCE [LARGE SCALE GENOMIC DNA]</scope>
    <source>
        <strain evidence="1 2">ICMP 11288</strain>
    </source>
</reference>
<proteinExistence type="predicted"/>
<protein>
    <submittedName>
        <fullName evidence="1">Uncharacterized protein</fullName>
    </submittedName>
</protein>
<evidence type="ECO:0000313" key="1">
    <source>
        <dbReference type="EMBL" id="RMQ89535.1"/>
    </source>
</evidence>
<comment type="caution">
    <text evidence="1">The sequence shown here is derived from an EMBL/GenBank/DDBJ whole genome shotgun (WGS) entry which is preliminary data.</text>
</comment>
<evidence type="ECO:0000313" key="2">
    <source>
        <dbReference type="Proteomes" id="UP000277179"/>
    </source>
</evidence>
<name>A0A3M4QGE6_9PSED</name>
<dbReference type="EMBL" id="RBRL01000159">
    <property type="protein sequence ID" value="RMQ89535.1"/>
    <property type="molecule type" value="Genomic_DNA"/>
</dbReference>
<sequence>MLVMQRGRVVDHGSRGAIFTPPYQAYTDLLFSSEPEMDPDWLDHLLAQRAAPTV</sequence>
<gene>
    <name evidence="1" type="ORF">ALP97_00279</name>
</gene>